<gene>
    <name evidence="2" type="ORF">MNBD_PLANCTO02-2640</name>
</gene>
<sequence length="130" mass="14627">RKHFTPINGSSSEDNSIVKKSTPNTPNTPTPNTPTPPSKASSNSTPNLYADDLVRQEVVSLKAETTQKLNLIHREIMEDIAELERILISEKNIPLPVKASFLRCAYYYYGAALDDELRKKLTEFQKKYGS</sequence>
<accession>A0A3B1DMY9</accession>
<protein>
    <submittedName>
        <fullName evidence="2">Uncharacterized protein</fullName>
    </submittedName>
</protein>
<feature type="compositionally biased region" description="Low complexity" evidence="1">
    <location>
        <begin position="38"/>
        <end position="47"/>
    </location>
</feature>
<dbReference type="AlphaFoldDB" id="A0A3B1DMY9"/>
<feature type="region of interest" description="Disordered" evidence="1">
    <location>
        <begin position="1"/>
        <end position="47"/>
    </location>
</feature>
<feature type="compositionally biased region" description="Pro residues" evidence="1">
    <location>
        <begin position="26"/>
        <end position="37"/>
    </location>
</feature>
<feature type="non-terminal residue" evidence="2">
    <location>
        <position position="1"/>
    </location>
</feature>
<name>A0A3B1DMY9_9ZZZZ</name>
<proteinExistence type="predicted"/>
<evidence type="ECO:0000256" key="1">
    <source>
        <dbReference type="SAM" id="MobiDB-lite"/>
    </source>
</evidence>
<dbReference type="EMBL" id="UOGL01000626">
    <property type="protein sequence ID" value="VAX42132.1"/>
    <property type="molecule type" value="Genomic_DNA"/>
</dbReference>
<reference evidence="2" key="1">
    <citation type="submission" date="2018-06" db="EMBL/GenBank/DDBJ databases">
        <authorList>
            <person name="Zhirakovskaya E."/>
        </authorList>
    </citation>
    <scope>NUCLEOTIDE SEQUENCE</scope>
</reference>
<evidence type="ECO:0000313" key="2">
    <source>
        <dbReference type="EMBL" id="VAX42132.1"/>
    </source>
</evidence>
<organism evidence="2">
    <name type="scientific">hydrothermal vent metagenome</name>
    <dbReference type="NCBI Taxonomy" id="652676"/>
    <lineage>
        <taxon>unclassified sequences</taxon>
        <taxon>metagenomes</taxon>
        <taxon>ecological metagenomes</taxon>
    </lineage>
</organism>